<feature type="compositionally biased region" description="Polar residues" evidence="1">
    <location>
        <begin position="56"/>
        <end position="78"/>
    </location>
</feature>
<dbReference type="EMBL" id="CP010025">
    <property type="protein sequence ID" value="AJZ56581.1"/>
    <property type="molecule type" value="Genomic_DNA"/>
</dbReference>
<name>A0AAU8SRU0_9BURK</name>
<dbReference type="Pfam" id="PF13663">
    <property type="entry name" value="DUF4148"/>
    <property type="match status" value="1"/>
</dbReference>
<sequence length="141" mass="14781">MKRITSLKQVVFAALLSATVTAFAAGGGSNGLGRNPNLYAPSLTSSTSHSQQTLLANSAGSESVVLTTGTNGPSTADRTTGFGKTRAQVRAELLEAERAGTVPVHKNEYPPSVETVARNQARFQQIEQAWRAGDPVVANNQ</sequence>
<dbReference type="InterPro" id="IPR025421">
    <property type="entry name" value="DUF4148"/>
</dbReference>
<dbReference type="GeneID" id="66520942"/>
<evidence type="ECO:0000313" key="4">
    <source>
        <dbReference type="Proteomes" id="UP000032614"/>
    </source>
</evidence>
<feature type="compositionally biased region" description="Low complexity" evidence="1">
    <location>
        <begin position="42"/>
        <end position="55"/>
    </location>
</feature>
<protein>
    <recommendedName>
        <fullName evidence="5">DUF4148 domain-containing protein</fullName>
    </recommendedName>
</protein>
<organism evidence="3 4">
    <name type="scientific">Paraburkholderia fungorum</name>
    <dbReference type="NCBI Taxonomy" id="134537"/>
    <lineage>
        <taxon>Bacteria</taxon>
        <taxon>Pseudomonadati</taxon>
        <taxon>Pseudomonadota</taxon>
        <taxon>Betaproteobacteria</taxon>
        <taxon>Burkholderiales</taxon>
        <taxon>Burkholderiaceae</taxon>
        <taxon>Paraburkholderia</taxon>
    </lineage>
</organism>
<feature type="region of interest" description="Disordered" evidence="1">
    <location>
        <begin position="31"/>
        <end position="83"/>
    </location>
</feature>
<keyword evidence="2" id="KW-0732">Signal</keyword>
<dbReference type="AlphaFoldDB" id="A0AAU8SRU0"/>
<evidence type="ECO:0000313" key="3">
    <source>
        <dbReference type="EMBL" id="AJZ56581.1"/>
    </source>
</evidence>
<dbReference type="KEGG" id="bfn:OI25_7597"/>
<evidence type="ECO:0000256" key="2">
    <source>
        <dbReference type="SAM" id="SignalP"/>
    </source>
</evidence>
<dbReference type="Proteomes" id="UP000032614">
    <property type="component" value="Chromosome 3"/>
</dbReference>
<accession>A0AAU8SRU0</accession>
<reference evidence="3 4" key="1">
    <citation type="journal article" date="2015" name="Genome Announc.">
        <title>Complete genome sequences for 59 burkholderia isolates, both pathogenic and near neighbor.</title>
        <authorList>
            <person name="Johnson S.L."/>
            <person name="Bishop-Lilly K.A."/>
            <person name="Ladner J.T."/>
            <person name="Daligault H.E."/>
            <person name="Davenport K.W."/>
            <person name="Jaissle J."/>
            <person name="Frey K.G."/>
            <person name="Koroleva G.I."/>
            <person name="Bruce D.C."/>
            <person name="Coyne S.R."/>
            <person name="Broomall S.M."/>
            <person name="Li P.E."/>
            <person name="Teshima H."/>
            <person name="Gibbons H.S."/>
            <person name="Palacios G.F."/>
            <person name="Rosenzweig C.N."/>
            <person name="Redden C.L."/>
            <person name="Xu Y."/>
            <person name="Minogue T.D."/>
            <person name="Chain P.S."/>
        </authorList>
    </citation>
    <scope>NUCLEOTIDE SEQUENCE [LARGE SCALE GENOMIC DNA]</scope>
    <source>
        <strain evidence="3 4">ATCC BAA-463</strain>
    </source>
</reference>
<proteinExistence type="predicted"/>
<dbReference type="RefSeq" id="WP_052719566.1">
    <property type="nucleotide sequence ID" value="NZ_CAKZHR010000034.1"/>
</dbReference>
<feature type="signal peptide" evidence="2">
    <location>
        <begin position="1"/>
        <end position="24"/>
    </location>
</feature>
<evidence type="ECO:0008006" key="5">
    <source>
        <dbReference type="Google" id="ProtNLM"/>
    </source>
</evidence>
<feature type="chain" id="PRO_5043448459" description="DUF4148 domain-containing protein" evidence="2">
    <location>
        <begin position="25"/>
        <end position="141"/>
    </location>
</feature>
<gene>
    <name evidence="3" type="ORF">OI25_7597</name>
</gene>
<evidence type="ECO:0000256" key="1">
    <source>
        <dbReference type="SAM" id="MobiDB-lite"/>
    </source>
</evidence>